<dbReference type="InterPro" id="IPR056439">
    <property type="entry name" value="VBS_C3G9"/>
</dbReference>
<dbReference type="eggNOG" id="ENOG502QS1N">
    <property type="taxonomic scope" value="Eukaryota"/>
</dbReference>
<evidence type="ECO:0000259" key="4">
    <source>
        <dbReference type="SMART" id="SM00555"/>
    </source>
</evidence>
<dbReference type="InterPro" id="IPR022018">
    <property type="entry name" value="GIT1_C"/>
</dbReference>
<feature type="compositionally biased region" description="Polar residues" evidence="3">
    <location>
        <begin position="142"/>
        <end position="152"/>
    </location>
</feature>
<dbReference type="Gene3D" id="1.20.120.330">
    <property type="entry name" value="Nucleotidyltransferases domain 2"/>
    <property type="match status" value="1"/>
</dbReference>
<dbReference type="Pfam" id="PF08518">
    <property type="entry name" value="GIT_SHD"/>
    <property type="match status" value="2"/>
</dbReference>
<dbReference type="InterPro" id="IPR013724">
    <property type="entry name" value="GIT_SHD"/>
</dbReference>
<dbReference type="VEuPathDB" id="FungiDB:BDEG_22820"/>
<dbReference type="PANTHER" id="PTHR21601:SF0">
    <property type="entry name" value="PROTEIN SPA2-RELATED"/>
    <property type="match status" value="1"/>
</dbReference>
<feature type="region of interest" description="Disordered" evidence="3">
    <location>
        <begin position="141"/>
        <end position="199"/>
    </location>
</feature>
<protein>
    <recommendedName>
        <fullName evidence="4">GIT Spa2 homology (SHD) domain-containing protein</fullName>
    </recommendedName>
</protein>
<dbReference type="Proteomes" id="UP000077115">
    <property type="component" value="Unassembled WGS sequence"/>
</dbReference>
<evidence type="ECO:0000256" key="2">
    <source>
        <dbReference type="SAM" id="Coils"/>
    </source>
</evidence>
<dbReference type="SMART" id="SM00555">
    <property type="entry name" value="GIT"/>
    <property type="match status" value="2"/>
</dbReference>
<dbReference type="Pfam" id="PF12205">
    <property type="entry name" value="GIT1_C"/>
    <property type="match status" value="1"/>
</dbReference>
<keyword evidence="2" id="KW-0175">Coiled coil</keyword>
<evidence type="ECO:0000313" key="6">
    <source>
        <dbReference type="Proteomes" id="UP000077115"/>
    </source>
</evidence>
<evidence type="ECO:0000256" key="3">
    <source>
        <dbReference type="SAM" id="MobiDB-lite"/>
    </source>
</evidence>
<dbReference type="AlphaFoldDB" id="A0A177WFQ6"/>
<feature type="coiled-coil region" evidence="2">
    <location>
        <begin position="227"/>
        <end position="254"/>
    </location>
</feature>
<dbReference type="STRING" id="403673.A0A177WFQ6"/>
<dbReference type="InterPro" id="IPR039892">
    <property type="entry name" value="Spa2/Sph1"/>
</dbReference>
<feature type="domain" description="GIT Spa2 homology (SHD)" evidence="4">
    <location>
        <begin position="101"/>
        <end position="131"/>
    </location>
</feature>
<dbReference type="EMBL" id="DS022302">
    <property type="protein sequence ID" value="OAJ38929.1"/>
    <property type="molecule type" value="Genomic_DNA"/>
</dbReference>
<reference evidence="5 6" key="2">
    <citation type="submission" date="2016-05" db="EMBL/GenBank/DDBJ databases">
        <title>Lineage-specific infection strategies underlie the spectrum of fungal disease in amphibians.</title>
        <authorList>
            <person name="Cuomo C.A."/>
            <person name="Farrer R.A."/>
            <person name="James T."/>
            <person name="Longcore J."/>
            <person name="Birren B."/>
        </authorList>
    </citation>
    <scope>NUCLEOTIDE SEQUENCE [LARGE SCALE GENOMIC DNA]</scope>
    <source>
        <strain evidence="5 6">JEL423</strain>
    </source>
</reference>
<accession>A0A177WFQ6</accession>
<proteinExistence type="predicted"/>
<evidence type="ECO:0000313" key="5">
    <source>
        <dbReference type="EMBL" id="OAJ38929.1"/>
    </source>
</evidence>
<feature type="coiled-coil region" evidence="2">
    <location>
        <begin position="280"/>
        <end position="349"/>
    </location>
</feature>
<sequence>MDSATYTPSGNGNATSKSMELASLHYATLHEFLLPHLDSLEHSHGQSKQRAIASDKLSKLTIQQFFELSVDVFDELKRRTSDSGDPFLPISNDFHPKRNQARQKLAVLPLSRFRTLASDVHSELDFRFPTIATEIKSRYATGDTSNASNEPQSVPKKLESSSKNGASLQSLSSEKEPSQTPSVNQVQNGASTKLPANDGKASLENLMSNIDNMMTDDRSSDNYKSIIISLQTRLSDLEAQLENERTNKAAALMDADSALRREKQKYQELDKVYQEVYSNHQILRQDYNSLQDDYNEQQQISADIRSEATNLLEEIKELSIKNEELRGYERTHLETIQKLKEEIKRLDSAGSRSISHDFNSGTPVPASSNNHISPPQPFNGRVNIDYDIDDIVDAGIVSLHFVDSYKNAVDDLVSVSGSENPTSVLVAMKGIVIACRSITEDSEAYENNPECALEDYERNELVNVKNKLSAALTHQMGIAKSLATNFSLNTVASLEAATSDLSATIVELLHIYQRHTGLSNAISRTDEDEVKQPGDFGSTEQDNFTGRNNNGINDSAEDGSYEIEELKIFLEQQTDLIVQAIQSLLNAMRQSSSFGQGFKDTVGGITSIVDNLVDVSRDTLNRPPGAAYRANGGEILKELAAANIRLDELGTSMINSPQSKALKQKLASSSYEIAKFVKELISLIE</sequence>
<dbReference type="PANTHER" id="PTHR21601">
    <property type="entry name" value="SPA2 PROTEIN"/>
    <property type="match status" value="1"/>
</dbReference>
<dbReference type="GO" id="GO:0005078">
    <property type="term" value="F:MAP-kinase scaffold activity"/>
    <property type="evidence" value="ECO:0007669"/>
    <property type="project" value="TreeGrafter"/>
</dbReference>
<dbReference type="OrthoDB" id="5588096at2759"/>
<feature type="domain" description="GIT Spa2 homology (SHD)" evidence="4">
    <location>
        <begin position="53"/>
        <end position="83"/>
    </location>
</feature>
<gene>
    <name evidence="5" type="ORF">BDEG_22820</name>
</gene>
<name>A0A177WFQ6_BATDL</name>
<reference evidence="5 6" key="1">
    <citation type="submission" date="2006-10" db="EMBL/GenBank/DDBJ databases">
        <title>The Genome Sequence of Batrachochytrium dendrobatidis JEL423.</title>
        <authorList>
            <consortium name="The Broad Institute Genome Sequencing Platform"/>
            <person name="Birren B."/>
            <person name="Lander E."/>
            <person name="Galagan J."/>
            <person name="Cuomo C."/>
            <person name="Devon K."/>
            <person name="Jaffe D."/>
            <person name="Butler J."/>
            <person name="Alvarez P."/>
            <person name="Gnerre S."/>
            <person name="Grabherr M."/>
            <person name="Kleber M."/>
            <person name="Mauceli E."/>
            <person name="Brockman W."/>
            <person name="Young S."/>
            <person name="LaButti K."/>
            <person name="Sykes S."/>
            <person name="DeCaprio D."/>
            <person name="Crawford M."/>
            <person name="Koehrsen M."/>
            <person name="Engels R."/>
            <person name="Montgomery P."/>
            <person name="Pearson M."/>
            <person name="Howarth C."/>
            <person name="Larson L."/>
            <person name="White J."/>
            <person name="O'Leary S."/>
            <person name="Kodira C."/>
            <person name="Zeng Q."/>
            <person name="Yandava C."/>
            <person name="Alvarado L."/>
            <person name="Longcore J."/>
            <person name="James T."/>
        </authorList>
    </citation>
    <scope>NUCLEOTIDE SEQUENCE [LARGE SCALE GENOMIC DNA]</scope>
    <source>
        <strain evidence="5 6">JEL423</strain>
    </source>
</reference>
<organism evidence="5 6">
    <name type="scientific">Batrachochytrium dendrobatidis (strain JEL423)</name>
    <dbReference type="NCBI Taxonomy" id="403673"/>
    <lineage>
        <taxon>Eukaryota</taxon>
        <taxon>Fungi</taxon>
        <taxon>Fungi incertae sedis</taxon>
        <taxon>Chytridiomycota</taxon>
        <taxon>Chytridiomycota incertae sedis</taxon>
        <taxon>Chytridiomycetes</taxon>
        <taxon>Rhizophydiales</taxon>
        <taxon>Rhizophydiales incertae sedis</taxon>
        <taxon>Batrachochytrium</taxon>
    </lineage>
</organism>
<feature type="compositionally biased region" description="Polar residues" evidence="3">
    <location>
        <begin position="161"/>
        <end position="191"/>
    </location>
</feature>
<dbReference type="Pfam" id="PF23742">
    <property type="entry name" value="VBS_C3G9"/>
    <property type="match status" value="1"/>
</dbReference>
<feature type="compositionally biased region" description="Polar residues" evidence="3">
    <location>
        <begin position="538"/>
        <end position="553"/>
    </location>
</feature>
<evidence type="ECO:0000256" key="1">
    <source>
        <dbReference type="ARBA" id="ARBA00022737"/>
    </source>
</evidence>
<keyword evidence="1" id="KW-0677">Repeat</keyword>
<feature type="region of interest" description="Disordered" evidence="3">
    <location>
        <begin position="526"/>
        <end position="557"/>
    </location>
</feature>